<reference evidence="3" key="2">
    <citation type="submission" date="2008-08" db="EMBL/GenBank/DDBJ databases">
        <authorList>
            <consortium name="Diatom Consortium"/>
            <person name="Grigoriev I."/>
            <person name="Grimwood J."/>
            <person name="Kuo A."/>
            <person name="Otillar R.P."/>
            <person name="Salamov A."/>
            <person name="Detter J.C."/>
            <person name="Lindquist E."/>
            <person name="Shapiro H."/>
            <person name="Lucas S."/>
            <person name="Glavina del Rio T."/>
            <person name="Pitluck S."/>
            <person name="Rokhsar D."/>
            <person name="Bowler C."/>
        </authorList>
    </citation>
    <scope>GENOME REANNOTATION</scope>
    <source>
        <strain evidence="3">CCAP 1055/1</strain>
    </source>
</reference>
<dbReference type="SUPFAM" id="SSF54909">
    <property type="entry name" value="Dimeric alpha+beta barrel"/>
    <property type="match status" value="1"/>
</dbReference>
<dbReference type="OrthoDB" id="5519740at2759"/>
<accession>B7G566</accession>
<dbReference type="Gene3D" id="3.30.70.1060">
    <property type="entry name" value="Dimeric alpha+beta barrel"/>
    <property type="match status" value="1"/>
</dbReference>
<dbReference type="EMBL" id="CM000617">
    <property type="protein sequence ID" value="EEC46094.1"/>
    <property type="molecule type" value="Genomic_DNA"/>
</dbReference>
<protein>
    <recommendedName>
        <fullName evidence="1">YCII-related domain-containing protein</fullName>
    </recommendedName>
</protein>
<dbReference type="RefSeq" id="XP_002182193.1">
    <property type="nucleotide sequence ID" value="XM_002182157.1"/>
</dbReference>
<dbReference type="InterPro" id="IPR011008">
    <property type="entry name" value="Dimeric_a/b-barrel"/>
</dbReference>
<reference evidence="2 3" key="1">
    <citation type="journal article" date="2008" name="Nature">
        <title>The Phaeodactylum genome reveals the evolutionary history of diatom genomes.</title>
        <authorList>
            <person name="Bowler C."/>
            <person name="Allen A.E."/>
            <person name="Badger J.H."/>
            <person name="Grimwood J."/>
            <person name="Jabbari K."/>
            <person name="Kuo A."/>
            <person name="Maheswari U."/>
            <person name="Martens C."/>
            <person name="Maumus F."/>
            <person name="Otillar R.P."/>
            <person name="Rayko E."/>
            <person name="Salamov A."/>
            <person name="Vandepoele K."/>
            <person name="Beszteri B."/>
            <person name="Gruber A."/>
            <person name="Heijde M."/>
            <person name="Katinka M."/>
            <person name="Mock T."/>
            <person name="Valentin K."/>
            <person name="Verret F."/>
            <person name="Berges J.A."/>
            <person name="Brownlee C."/>
            <person name="Cadoret J.P."/>
            <person name="Chiovitti A."/>
            <person name="Choi C.J."/>
            <person name="Coesel S."/>
            <person name="De Martino A."/>
            <person name="Detter J.C."/>
            <person name="Durkin C."/>
            <person name="Falciatore A."/>
            <person name="Fournet J."/>
            <person name="Haruta M."/>
            <person name="Huysman M.J."/>
            <person name="Jenkins B.D."/>
            <person name="Jiroutova K."/>
            <person name="Jorgensen R.E."/>
            <person name="Joubert Y."/>
            <person name="Kaplan A."/>
            <person name="Kroger N."/>
            <person name="Kroth P.G."/>
            <person name="La Roche J."/>
            <person name="Lindquist E."/>
            <person name="Lommer M."/>
            <person name="Martin-Jezequel V."/>
            <person name="Lopez P.J."/>
            <person name="Lucas S."/>
            <person name="Mangogna M."/>
            <person name="McGinnis K."/>
            <person name="Medlin L.K."/>
            <person name="Montsant A."/>
            <person name="Oudot-Le Secq M.P."/>
            <person name="Napoli C."/>
            <person name="Obornik M."/>
            <person name="Parker M.S."/>
            <person name="Petit J.L."/>
            <person name="Porcel B.M."/>
            <person name="Poulsen N."/>
            <person name="Robison M."/>
            <person name="Rychlewski L."/>
            <person name="Rynearson T.A."/>
            <person name="Schmutz J."/>
            <person name="Shapiro H."/>
            <person name="Siaut M."/>
            <person name="Stanley M."/>
            <person name="Sussman M.R."/>
            <person name="Taylor A.R."/>
            <person name="Vardi A."/>
            <person name="von Dassow P."/>
            <person name="Vyverman W."/>
            <person name="Willis A."/>
            <person name="Wyrwicz L.S."/>
            <person name="Rokhsar D.S."/>
            <person name="Weissenbach J."/>
            <person name="Armbrust E.V."/>
            <person name="Green B.R."/>
            <person name="Van de Peer Y."/>
            <person name="Grigoriev I.V."/>
        </authorList>
    </citation>
    <scope>NUCLEOTIDE SEQUENCE [LARGE SCALE GENOMIC DNA]</scope>
    <source>
        <strain evidence="2 3">CCAP 1055/1</strain>
    </source>
</reference>
<dbReference type="AlphaFoldDB" id="B7G566"/>
<dbReference type="InParanoid" id="B7G566"/>
<proteinExistence type="predicted"/>
<evidence type="ECO:0000259" key="1">
    <source>
        <dbReference type="Pfam" id="PF03795"/>
    </source>
</evidence>
<evidence type="ECO:0000313" key="3">
    <source>
        <dbReference type="Proteomes" id="UP000000759"/>
    </source>
</evidence>
<dbReference type="eggNOG" id="ENOG502S6ZJ">
    <property type="taxonomic scope" value="Eukaryota"/>
</dbReference>
<dbReference type="PANTHER" id="PTHR33606">
    <property type="entry name" value="PROTEIN YCII"/>
    <property type="match status" value="1"/>
</dbReference>
<name>B7G566_PHATC</name>
<keyword evidence="3" id="KW-1185">Reference proteome</keyword>
<evidence type="ECO:0000313" key="2">
    <source>
        <dbReference type="EMBL" id="EEC46094.1"/>
    </source>
</evidence>
<dbReference type="OMA" id="GHSILEW"/>
<sequence length="159" mass="17742">MFRLVVSPARPKGRQSSLYGAAAFVLRPPTRWTTCRSLVQHTVPLRAVQYILTYEYVPDVLEKRGPFRDEHLRLARDYVTENRAVAGGPTGAVGTNVPTGALFLFTDRDAAREFVARDPYVAHGIVTAHTIQEWNVVVQKADDDDGDSKRVHSKQQGPL</sequence>
<gene>
    <name evidence="2" type="ORF">PHATRDRAFT_47865</name>
</gene>
<dbReference type="InterPro" id="IPR051807">
    <property type="entry name" value="Sec-metab_biosynth-assoc"/>
</dbReference>
<dbReference type="PANTHER" id="PTHR33606:SF3">
    <property type="entry name" value="PROTEIN YCII"/>
    <property type="match status" value="1"/>
</dbReference>
<dbReference type="GeneID" id="7203086"/>
<dbReference type="KEGG" id="pti:PHATRDRAFT_47865"/>
<dbReference type="HOGENOM" id="CLU_1664118_0_0_1"/>
<organism evidence="2 3">
    <name type="scientific">Phaeodactylum tricornutum (strain CCAP 1055/1)</name>
    <dbReference type="NCBI Taxonomy" id="556484"/>
    <lineage>
        <taxon>Eukaryota</taxon>
        <taxon>Sar</taxon>
        <taxon>Stramenopiles</taxon>
        <taxon>Ochrophyta</taxon>
        <taxon>Bacillariophyta</taxon>
        <taxon>Bacillariophyceae</taxon>
        <taxon>Bacillariophycidae</taxon>
        <taxon>Naviculales</taxon>
        <taxon>Phaeodactylaceae</taxon>
        <taxon>Phaeodactylum</taxon>
    </lineage>
</organism>
<dbReference type="Pfam" id="PF03795">
    <property type="entry name" value="YCII"/>
    <property type="match status" value="1"/>
</dbReference>
<feature type="domain" description="YCII-related" evidence="1">
    <location>
        <begin position="49"/>
        <end position="135"/>
    </location>
</feature>
<dbReference type="Proteomes" id="UP000000759">
    <property type="component" value="Chromosome 15"/>
</dbReference>
<dbReference type="PaxDb" id="2850-Phatr47865"/>
<dbReference type="InterPro" id="IPR005545">
    <property type="entry name" value="YCII"/>
</dbReference>